<organism evidence="2 3">
    <name type="scientific">Streptomyces minutiscleroticus</name>
    <dbReference type="NCBI Taxonomy" id="68238"/>
    <lineage>
        <taxon>Bacteria</taxon>
        <taxon>Bacillati</taxon>
        <taxon>Actinomycetota</taxon>
        <taxon>Actinomycetes</taxon>
        <taxon>Kitasatosporales</taxon>
        <taxon>Streptomycetaceae</taxon>
        <taxon>Streptomyces</taxon>
    </lineage>
</organism>
<comment type="caution">
    <text evidence="2">The sequence shown here is derived from an EMBL/GenBank/DDBJ whole genome shotgun (WGS) entry which is preliminary data.</text>
</comment>
<feature type="region of interest" description="Disordered" evidence="1">
    <location>
        <begin position="1"/>
        <end position="46"/>
    </location>
</feature>
<protein>
    <submittedName>
        <fullName evidence="2">Uncharacterized protein</fullName>
    </submittedName>
</protein>
<name>A0A918P1C7_9ACTN</name>
<sequence length="100" mass="10399">MTGPVRGGTVRLSPRRRLEGPDGWLRPIGTGAGAGSPVRGGGRSGHGAAPIVMARLDQVDDGVLRPVLSEFPQVLVNRAVTVHGLYADHVRSRLTAVEGG</sequence>
<evidence type="ECO:0000256" key="1">
    <source>
        <dbReference type="SAM" id="MobiDB-lite"/>
    </source>
</evidence>
<accession>A0A918P1C7</accession>
<dbReference type="EMBL" id="BMVU01000089">
    <property type="protein sequence ID" value="GGY13271.1"/>
    <property type="molecule type" value="Genomic_DNA"/>
</dbReference>
<feature type="compositionally biased region" description="Gly residues" evidence="1">
    <location>
        <begin position="30"/>
        <end position="45"/>
    </location>
</feature>
<dbReference type="AlphaFoldDB" id="A0A918P1C7"/>
<evidence type="ECO:0000313" key="2">
    <source>
        <dbReference type="EMBL" id="GGY13271.1"/>
    </source>
</evidence>
<proteinExistence type="predicted"/>
<reference evidence="2" key="1">
    <citation type="journal article" date="2014" name="Int. J. Syst. Evol. Microbiol.">
        <title>Complete genome sequence of Corynebacterium casei LMG S-19264T (=DSM 44701T), isolated from a smear-ripened cheese.</title>
        <authorList>
            <consortium name="US DOE Joint Genome Institute (JGI-PGF)"/>
            <person name="Walter F."/>
            <person name="Albersmeier A."/>
            <person name="Kalinowski J."/>
            <person name="Ruckert C."/>
        </authorList>
    </citation>
    <scope>NUCLEOTIDE SEQUENCE</scope>
    <source>
        <strain evidence="2">JCM 4790</strain>
    </source>
</reference>
<evidence type="ECO:0000313" key="3">
    <source>
        <dbReference type="Proteomes" id="UP000619244"/>
    </source>
</evidence>
<dbReference type="Proteomes" id="UP000619244">
    <property type="component" value="Unassembled WGS sequence"/>
</dbReference>
<keyword evidence="3" id="KW-1185">Reference proteome</keyword>
<reference evidence="2" key="2">
    <citation type="submission" date="2020-09" db="EMBL/GenBank/DDBJ databases">
        <authorList>
            <person name="Sun Q."/>
            <person name="Ohkuma M."/>
        </authorList>
    </citation>
    <scope>NUCLEOTIDE SEQUENCE</scope>
    <source>
        <strain evidence="2">JCM 4790</strain>
    </source>
</reference>
<gene>
    <name evidence="2" type="ORF">GCM10010358_76920</name>
</gene>